<keyword evidence="8" id="KW-0732">Signal</keyword>
<evidence type="ECO:0000256" key="5">
    <source>
        <dbReference type="ARBA" id="ARBA00023004"/>
    </source>
</evidence>
<evidence type="ECO:0000256" key="2">
    <source>
        <dbReference type="ARBA" id="ARBA00007428"/>
    </source>
</evidence>
<dbReference type="InterPro" id="IPR002403">
    <property type="entry name" value="Cyt_P450_E_grp-IV"/>
</dbReference>
<evidence type="ECO:0000256" key="8">
    <source>
        <dbReference type="SAM" id="SignalP"/>
    </source>
</evidence>
<gene>
    <name evidence="10" type="ORF">Purlil1_8018</name>
</gene>
<proteinExistence type="inferred from homology"/>
<dbReference type="InterPro" id="IPR037191">
    <property type="entry name" value="VPS9_dom_sf"/>
</dbReference>
<feature type="region of interest" description="Disordered" evidence="7">
    <location>
        <begin position="1966"/>
        <end position="2002"/>
    </location>
</feature>
<evidence type="ECO:0000313" key="10">
    <source>
        <dbReference type="EMBL" id="KAK4087687.1"/>
    </source>
</evidence>
<evidence type="ECO:0000256" key="3">
    <source>
        <dbReference type="ARBA" id="ARBA00010617"/>
    </source>
</evidence>
<keyword evidence="5" id="KW-0408">Iron</keyword>
<comment type="caution">
    <text evidence="10">The sequence shown here is derived from an EMBL/GenBank/DDBJ whole genome shotgun (WGS) entry which is preliminary data.</text>
</comment>
<sequence length="2002" mass="223329">MIWWLVVLPLVLWTSCIIRQLLPKRRTEPPTVFHWFPFLGSAVSYGTNPQSFFSRCREKYGDIFTFVLLGKRITCYFGLEGNEFILNGKQQDLNAEEIYGPLTIPVFGSDVIYDCPNSKLMEQKKFVKFGLTQQALESHVPLIEREVLDYIKGAAAFKGQNGTTHVGKTMSEITIFTAGRALQGDEVRAKLTAEFASLYHDLDMGFQPINFLMPWAPLPHNRKRDEAHSKMRDVYMDIIARRRQSGAAPSSDMISNLMNCKYKDGRAVPDKEIAHLMITLLMAGQHTSASASSWIMLHLASRPDIGEQLYREQVANLGATGTGQLEPLKYSDLAKLPLLSNVIKETLRVHSAIHSVMRKVKRPMEVPGTPYVVTPDKVLLASPSVTAMSEHHFKNASEWDPHRWESASGAVSGGNGGDEDDESISRGTRSPYLPFGAGRHRCVGEKFAYLNLGVIVATLVRSFRFYTVDGKGTVPETDYSSLLSRPKEPAVVRWERRYESGLEAYLGQDAQAVEDCRSRSSTWVAGQWPVRSRDFSALAPWDKLGRWGENQCRRSRWGSTGRGKHLRWTGLRRMGAVLHTRTAQLQFIWVLQQGPRTDLGVSGTARKATRPVPSTPTPINDLPQHSHPLARTPCIRATSDTPNPHEQHPRYPSRTAHPSSHVDRSSTSPPPASTRAAVVQQAASPTQPAGRTRTPRRRQSPPSSPDSSVVAQCAPVHHHILLVPLTDVLLTYKETDSGSSAQEVIASEEFLSSHVLRIPTSSSSAGKEATQNLRDVRGKAKQFSTLNGRTVVIKDSFVYSNKGFKALAQAQLLNDTTWYPDVFEPRQWLVYFISKPLVGTWEEVKITPAILVHGLGRKAAAEQSKAQNGESADDAVPRKKDIKTFHDLLNNFPMIARQMQSGLEKLFLEFTAVFEKPLPPPPSAPNIPDPQPEGPIMAAMKRARSNSFTGRSGRDSPDSLPVTEDFYAEDDEDVMRASLETAVTTAIDLFQSVDKQQLSLLGATTDLTGPLVEKLIERYVTEHVHHLLFPKLTSLKRPEDLELEAKIRQMEFVDISQLGIAIDGGPRAKHDLLIQLGPVVEEFKKISIARSPVEMMDTLLTTMKTVSQLTDTSRPHENGGEASSEKAIMTVNADTLVSLLLYVVIRSQVKNLQARLIYVRNFIFVDDVDSGEMGYALSTFEAVLTYLTMDSAGLRKASRKNKALWEATKHGNLNELRDIMEPSTSAVTDDEEAEGVDARQSSRASSRPSFTWSFANGSSRRSSLALTASDHFSHGSGLSHVFPFQSNGSCEGDFPPMKRIKRVAMDTRSLSSGSEISFHSRTGSLATLGSALEGDVSVERLAQTSDAFGESILMMAVQNEQPETLRYLLSLSGYYPLEVILEDMNNEDTTLLCAAVQLGNDELIDMILDRVSSLATHEQLVRYLSEQDIWGRSTGHYLFHAPSLITRIGGLLPWRQRDKNGRTPLFALCRSYDHADYFDMVETGLRVAREAQGDKQPLHVDEHVDGKGNTLLHIINDPRLAMRILHYCDVDVNATNEKRFTALMVASKYGRYDMVRCLFADPRVDVAAREVRGLTAVELAKDDDVRNKIDDLGLFSMPVGRDGRITGVVRAFFVEDGSVRLVLKSAAPTDHDSYTVTTSRRSLSDFEQLAHLLTLEHPASWIPSMSDTRSPFQLPTKPSRSLLRDIQAKTDWFLRIMLGHPTLGTHEMLWEFFLVPELQLDAMEARTKLKVEMKAEKIKDEYEPVEDVREVEQFANHAREMVRSVSYSTKSVARRANGLGQTSSDLYDSMVLLHRQVAAVEFMPSSHVRALEVYVRGMAPMQSSPQMTLHTTLLAIQSTVQALLSSLGRPATLISQIGAARREADRNESSAGRSSRWPLGLLDETRQRMQDGREQRAKQSRQEAEYLCRELRYTQQTVASELAGWQDMHETMGRRALREFARGMVIQERSRLDGMMRALRKVRSADDGTGVRLPRDARQSTLFAEADSGLSRENGDGAEGAE</sequence>
<feature type="chain" id="PRO_5045475867" description="VPS9 domain-containing protein" evidence="8">
    <location>
        <begin position="19"/>
        <end position="2002"/>
    </location>
</feature>
<comment type="similarity">
    <text evidence="2">Belongs to the UPF0507 family.</text>
</comment>
<dbReference type="PANTHER" id="PTHR24170:SF1">
    <property type="entry name" value="DOMAIN PROTEIN, PUTATIVE (AFU_ORTHOLOGUE AFUA_1G09870)-RELATED"/>
    <property type="match status" value="1"/>
</dbReference>
<dbReference type="PROSITE" id="PS00086">
    <property type="entry name" value="CYTOCHROME_P450"/>
    <property type="match status" value="1"/>
</dbReference>
<feature type="region of interest" description="Disordered" evidence="7">
    <location>
        <begin position="1218"/>
        <end position="1244"/>
    </location>
</feature>
<dbReference type="SUPFAM" id="SSF48403">
    <property type="entry name" value="Ankyrin repeat"/>
    <property type="match status" value="1"/>
</dbReference>
<evidence type="ECO:0000259" key="9">
    <source>
        <dbReference type="PROSITE" id="PS51205"/>
    </source>
</evidence>
<keyword evidence="6" id="KW-0503">Monooxygenase</keyword>
<dbReference type="InterPro" id="IPR036396">
    <property type="entry name" value="Cyt_P450_sf"/>
</dbReference>
<evidence type="ECO:0000256" key="7">
    <source>
        <dbReference type="SAM" id="MobiDB-lite"/>
    </source>
</evidence>
<dbReference type="Pfam" id="PF00067">
    <property type="entry name" value="p450"/>
    <property type="match status" value="1"/>
</dbReference>
<dbReference type="InterPro" id="IPR002110">
    <property type="entry name" value="Ankyrin_rpt"/>
</dbReference>
<dbReference type="Gene3D" id="1.20.1050.80">
    <property type="entry name" value="VPS9 domain"/>
    <property type="match status" value="1"/>
</dbReference>
<evidence type="ECO:0000313" key="11">
    <source>
        <dbReference type="Proteomes" id="UP001287286"/>
    </source>
</evidence>
<dbReference type="Gene3D" id="1.25.40.20">
    <property type="entry name" value="Ankyrin repeat-containing domain"/>
    <property type="match status" value="2"/>
</dbReference>
<dbReference type="PANTHER" id="PTHR24170">
    <property type="entry name" value="ANKYRIN REPEAT DOMAIN-CONTAINING PROTEIN 27"/>
    <property type="match status" value="1"/>
</dbReference>
<dbReference type="Proteomes" id="UP001287286">
    <property type="component" value="Unassembled WGS sequence"/>
</dbReference>
<dbReference type="SUPFAM" id="SSF48264">
    <property type="entry name" value="Cytochrome P450"/>
    <property type="match status" value="1"/>
</dbReference>
<dbReference type="SUPFAM" id="SSF64268">
    <property type="entry name" value="PX domain"/>
    <property type="match status" value="1"/>
</dbReference>
<feature type="region of interest" description="Disordered" evidence="7">
    <location>
        <begin position="404"/>
        <end position="430"/>
    </location>
</feature>
<evidence type="ECO:0000256" key="1">
    <source>
        <dbReference type="ARBA" id="ARBA00001971"/>
    </source>
</evidence>
<evidence type="ECO:0000256" key="4">
    <source>
        <dbReference type="ARBA" id="ARBA00022723"/>
    </source>
</evidence>
<dbReference type="CDD" id="cd11042">
    <property type="entry name" value="CYP51-like"/>
    <property type="match status" value="1"/>
</dbReference>
<feature type="signal peptide" evidence="8">
    <location>
        <begin position="1"/>
        <end position="18"/>
    </location>
</feature>
<comment type="similarity">
    <text evidence="3">Belongs to the cytochrome P450 family.</text>
</comment>
<dbReference type="SUPFAM" id="SSF109993">
    <property type="entry name" value="VPS9 domain"/>
    <property type="match status" value="1"/>
</dbReference>
<dbReference type="PRINTS" id="PR00385">
    <property type="entry name" value="P450"/>
</dbReference>
<keyword evidence="4" id="KW-0479">Metal-binding</keyword>
<organism evidence="10 11">
    <name type="scientific">Purpureocillium lilacinum</name>
    <name type="common">Paecilomyces lilacinus</name>
    <dbReference type="NCBI Taxonomy" id="33203"/>
    <lineage>
        <taxon>Eukaryota</taxon>
        <taxon>Fungi</taxon>
        <taxon>Dikarya</taxon>
        <taxon>Ascomycota</taxon>
        <taxon>Pezizomycotina</taxon>
        <taxon>Sordariomycetes</taxon>
        <taxon>Hypocreomycetidae</taxon>
        <taxon>Hypocreales</taxon>
        <taxon>Ophiocordycipitaceae</taxon>
        <taxon>Purpureocillium</taxon>
    </lineage>
</organism>
<dbReference type="Gene3D" id="1.10.630.10">
    <property type="entry name" value="Cytochrome P450"/>
    <property type="match status" value="1"/>
</dbReference>
<feature type="domain" description="VPS9" evidence="9">
    <location>
        <begin position="1037"/>
        <end position="1196"/>
    </location>
</feature>
<dbReference type="CDD" id="cd06093">
    <property type="entry name" value="PX_domain"/>
    <property type="match status" value="1"/>
</dbReference>
<name>A0ABR0BV15_PURLI</name>
<dbReference type="Pfam" id="PF02204">
    <property type="entry name" value="VPS9"/>
    <property type="match status" value="1"/>
</dbReference>
<dbReference type="Pfam" id="PF13857">
    <property type="entry name" value="Ank_5"/>
    <property type="match status" value="1"/>
</dbReference>
<feature type="region of interest" description="Disordered" evidence="7">
    <location>
        <begin position="598"/>
        <end position="710"/>
    </location>
</feature>
<accession>A0ABR0BV15</accession>
<protein>
    <recommendedName>
        <fullName evidence="9">VPS9 domain-containing protein</fullName>
    </recommendedName>
</protein>
<keyword evidence="11" id="KW-1185">Reference proteome</keyword>
<reference evidence="10 11" key="1">
    <citation type="journal article" date="2024" name="Microbiol. Resour. Announc.">
        <title>Genome annotations for the ascomycete fungi Trichoderma harzianum, Trichoderma aggressivum, and Purpureocillium lilacinum.</title>
        <authorList>
            <person name="Beijen E.P.W."/>
            <person name="Ohm R.A."/>
        </authorList>
    </citation>
    <scope>NUCLEOTIDE SEQUENCE [LARGE SCALE GENOMIC DNA]</scope>
    <source>
        <strain evidence="10 11">CBS 150709</strain>
    </source>
</reference>
<keyword evidence="6" id="KW-0560">Oxidoreductase</keyword>
<dbReference type="InterPro" id="IPR036871">
    <property type="entry name" value="PX_dom_sf"/>
</dbReference>
<dbReference type="InterPro" id="IPR003123">
    <property type="entry name" value="VPS9"/>
</dbReference>
<feature type="region of interest" description="Disordered" evidence="7">
    <location>
        <begin position="1859"/>
        <end position="1883"/>
    </location>
</feature>
<comment type="cofactor">
    <cofactor evidence="1">
        <name>heme</name>
        <dbReference type="ChEBI" id="CHEBI:30413"/>
    </cofactor>
</comment>
<dbReference type="InterPro" id="IPR001128">
    <property type="entry name" value="Cyt_P450"/>
</dbReference>
<dbReference type="SMART" id="SM00248">
    <property type="entry name" value="ANK"/>
    <property type="match status" value="3"/>
</dbReference>
<dbReference type="InterPro" id="IPR017972">
    <property type="entry name" value="Cyt_P450_CS"/>
</dbReference>
<dbReference type="PROSITE" id="PS51205">
    <property type="entry name" value="VPS9"/>
    <property type="match status" value="1"/>
</dbReference>
<dbReference type="EMBL" id="JAWRVI010000030">
    <property type="protein sequence ID" value="KAK4087687.1"/>
    <property type="molecule type" value="Genomic_DNA"/>
</dbReference>
<dbReference type="PRINTS" id="PR00465">
    <property type="entry name" value="EP450IV"/>
</dbReference>
<dbReference type="InterPro" id="IPR036770">
    <property type="entry name" value="Ankyrin_rpt-contain_sf"/>
</dbReference>
<dbReference type="InterPro" id="IPR051248">
    <property type="entry name" value="UPF0507/Ank_repeat_27"/>
</dbReference>
<evidence type="ECO:0000256" key="6">
    <source>
        <dbReference type="ARBA" id="ARBA00023033"/>
    </source>
</evidence>